<evidence type="ECO:0008006" key="2">
    <source>
        <dbReference type="Google" id="ProtNLM"/>
    </source>
</evidence>
<reference evidence="1" key="1">
    <citation type="submission" date="2007-09" db="EMBL/GenBank/DDBJ databases">
        <title>Complete sequence of chromosome of Serratia proteamaculans 568.</title>
        <authorList>
            <consortium name="US DOE Joint Genome Institute"/>
            <person name="Copeland A."/>
            <person name="Lucas S."/>
            <person name="Lapidus A."/>
            <person name="Barry K."/>
            <person name="Glavina del Rio T."/>
            <person name="Dalin E."/>
            <person name="Tice H."/>
            <person name="Pitluck S."/>
            <person name="Chain P."/>
            <person name="Malfatti S."/>
            <person name="Shin M."/>
            <person name="Vergez L."/>
            <person name="Schmutz J."/>
            <person name="Larimer F."/>
            <person name="Land M."/>
            <person name="Hauser L."/>
            <person name="Kyrpides N."/>
            <person name="Kim E."/>
            <person name="Taghavi S."/>
            <person name="Newman L."/>
            <person name="Vangronsveld J."/>
            <person name="van der Lelie D."/>
            <person name="Richardson P."/>
        </authorList>
    </citation>
    <scope>NUCLEOTIDE SEQUENCE [LARGE SCALE GENOMIC DNA]</scope>
    <source>
        <strain evidence="1">568</strain>
    </source>
</reference>
<gene>
    <name evidence="1" type="ordered locus">Spro_3536</name>
</gene>
<dbReference type="Pfam" id="PF04591">
    <property type="entry name" value="DUF596"/>
    <property type="match status" value="1"/>
</dbReference>
<organism evidence="1">
    <name type="scientific">Serratia proteamaculans (strain 568)</name>
    <dbReference type="NCBI Taxonomy" id="399741"/>
    <lineage>
        <taxon>Bacteria</taxon>
        <taxon>Pseudomonadati</taxon>
        <taxon>Pseudomonadota</taxon>
        <taxon>Gammaproteobacteria</taxon>
        <taxon>Enterobacterales</taxon>
        <taxon>Yersiniaceae</taxon>
        <taxon>Serratia</taxon>
    </lineage>
</organism>
<protein>
    <recommendedName>
        <fullName evidence="2">DUF596 domain-containing protein</fullName>
    </recommendedName>
</protein>
<proteinExistence type="predicted"/>
<dbReference type="InterPro" id="IPR007670">
    <property type="entry name" value="DUF596"/>
</dbReference>
<dbReference type="Gene3D" id="1.10.3510.10">
    <property type="entry name" value="NMB0513-like"/>
    <property type="match status" value="1"/>
</dbReference>
<dbReference type="KEGG" id="spe:Spro_3536"/>
<sequence>MLYSDDKYKLFSEELEGSSIGTVWSAMRADNFDRETLSYEEKVAYFLELIQLLMKYGKIKLAKHGKLLEGNIEYQVTLYKAAFPKTEEEWKAKNEDIWFYDEDCPGGIVWIHDNGYEDWT</sequence>
<dbReference type="eggNOG" id="COG3792">
    <property type="taxonomic scope" value="Bacteria"/>
</dbReference>
<dbReference type="STRING" id="399741.Spro_3536"/>
<dbReference type="EMBL" id="CP000826">
    <property type="protein sequence ID" value="ABV42632.1"/>
    <property type="molecule type" value="Genomic_DNA"/>
</dbReference>
<dbReference type="HOGENOM" id="CLU_132704_1_0_6"/>
<dbReference type="SUPFAM" id="SSF160472">
    <property type="entry name" value="NMB0513-like"/>
    <property type="match status" value="1"/>
</dbReference>
<dbReference type="InterPro" id="IPR023138">
    <property type="entry name" value="NMB0513-like_sf"/>
</dbReference>
<dbReference type="AlphaFoldDB" id="A8GHP2"/>
<accession>A8GHP2</accession>
<dbReference type="OrthoDB" id="5678714at2"/>
<name>A8GHP2_SERP5</name>
<evidence type="ECO:0000313" key="1">
    <source>
        <dbReference type="EMBL" id="ABV42632.1"/>
    </source>
</evidence>